<evidence type="ECO:0000256" key="2">
    <source>
        <dbReference type="ARBA" id="ARBA00022629"/>
    </source>
</evidence>
<dbReference type="GO" id="GO:0004856">
    <property type="term" value="F:D-xylulokinase activity"/>
    <property type="evidence" value="ECO:0007669"/>
    <property type="project" value="UniProtKB-UniRule"/>
</dbReference>
<feature type="domain" description="Carbohydrate kinase FGGY C-terminal" evidence="11">
    <location>
        <begin position="258"/>
        <end position="444"/>
    </location>
</feature>
<dbReference type="NCBIfam" id="TIGR01312">
    <property type="entry name" value="XylB"/>
    <property type="match status" value="1"/>
</dbReference>
<protein>
    <recommendedName>
        <fullName evidence="8 9">Xylulose kinase</fullName>
        <shortName evidence="8 9">Xylulokinase</shortName>
        <ecNumber evidence="8 9">2.7.1.17</ecNumber>
    </recommendedName>
</protein>
<comment type="caution">
    <text evidence="12">The sequence shown here is derived from an EMBL/GenBank/DDBJ whole genome shotgun (WGS) entry which is preliminary data.</text>
</comment>
<dbReference type="InterPro" id="IPR018485">
    <property type="entry name" value="FGGY_C"/>
</dbReference>
<feature type="active site" description="Proton acceptor" evidence="8">
    <location>
        <position position="241"/>
    </location>
</feature>
<dbReference type="EMBL" id="PEOG01000009">
    <property type="protein sequence ID" value="PIM54509.1"/>
    <property type="molecule type" value="Genomic_DNA"/>
</dbReference>
<dbReference type="InterPro" id="IPR050406">
    <property type="entry name" value="FGGY_Carb_Kinase"/>
</dbReference>
<accession>A0A2G9CG78</accession>
<keyword evidence="13" id="KW-1185">Reference proteome</keyword>
<dbReference type="GO" id="GO:0005998">
    <property type="term" value="P:xylulose catabolic process"/>
    <property type="evidence" value="ECO:0007669"/>
    <property type="project" value="UniProtKB-UniRule"/>
</dbReference>
<feature type="site" description="Important for activity" evidence="8">
    <location>
        <position position="11"/>
    </location>
</feature>
<evidence type="ECO:0000256" key="9">
    <source>
        <dbReference type="RuleBase" id="RU364073"/>
    </source>
</evidence>
<evidence type="ECO:0000259" key="11">
    <source>
        <dbReference type="Pfam" id="PF02782"/>
    </source>
</evidence>
<comment type="catalytic activity">
    <reaction evidence="8 9">
        <text>D-xylulose + ATP = D-xylulose 5-phosphate + ADP + H(+)</text>
        <dbReference type="Rhea" id="RHEA:10964"/>
        <dbReference type="ChEBI" id="CHEBI:15378"/>
        <dbReference type="ChEBI" id="CHEBI:17140"/>
        <dbReference type="ChEBI" id="CHEBI:30616"/>
        <dbReference type="ChEBI" id="CHEBI:57737"/>
        <dbReference type="ChEBI" id="CHEBI:456216"/>
        <dbReference type="EC" id="2.7.1.17"/>
    </reaction>
</comment>
<dbReference type="CDD" id="cd07808">
    <property type="entry name" value="ASKHA_NBD_FGGY_EcXK-like"/>
    <property type="match status" value="1"/>
</dbReference>
<gene>
    <name evidence="8 9 12" type="primary">xylB</name>
    <name evidence="12" type="ORF">CS062_03760</name>
</gene>
<evidence type="ECO:0000256" key="6">
    <source>
        <dbReference type="ARBA" id="ARBA00022840"/>
    </source>
</evidence>
<dbReference type="PANTHER" id="PTHR43095:SF6">
    <property type="entry name" value="XYLULOSE KINASE"/>
    <property type="match status" value="1"/>
</dbReference>
<dbReference type="InterPro" id="IPR018483">
    <property type="entry name" value="Carb_kinase_FGGY_CS"/>
</dbReference>
<feature type="domain" description="Carbohydrate kinase FGGY N-terminal" evidence="10">
    <location>
        <begin position="7"/>
        <end position="248"/>
    </location>
</feature>
<comment type="function">
    <text evidence="8">Catalyzes the phosphorylation of D-xylulose to D-xylulose 5-phosphate.</text>
</comment>
<dbReference type="InterPro" id="IPR006000">
    <property type="entry name" value="Xylulokinase"/>
</dbReference>
<dbReference type="OrthoDB" id="9805576at2"/>
<dbReference type="InterPro" id="IPR043129">
    <property type="entry name" value="ATPase_NBD"/>
</dbReference>
<keyword evidence="7 8" id="KW-0119">Carbohydrate metabolism</keyword>
<dbReference type="Proteomes" id="UP000231501">
    <property type="component" value="Unassembled WGS sequence"/>
</dbReference>
<reference evidence="12 13" key="1">
    <citation type="submission" date="2017-11" db="EMBL/GenBank/DDBJ databases">
        <title>Draft genome sequence of Mitsuaria sp. HWN-4.</title>
        <authorList>
            <person name="Gundlapally S.R."/>
        </authorList>
    </citation>
    <scope>NUCLEOTIDE SEQUENCE [LARGE SCALE GENOMIC DNA]</scope>
    <source>
        <strain evidence="12 13">HWN-4</strain>
    </source>
</reference>
<keyword evidence="2 8" id="KW-0859">Xylose metabolism</keyword>
<dbReference type="HAMAP" id="MF_02220">
    <property type="entry name" value="XylB"/>
    <property type="match status" value="1"/>
</dbReference>
<sequence length="494" mass="52091">MSRDDTFLGIDLGTSEVKLLLIDGSGAVVGRAAAPLTVSRPAPLWSEQDPADWSTATTRAVEQLRGTAPDAFARLRGIGLSGQMHGAVLLDGQDRVLRPAILWNDGRSHAECDELTAAAPRLHAIAGNLAMPGFTAPKLLWVRKHEPELFDRVRSVLLPKDYLRLLLTGDKVSDPSDAAGTLWLDVARRDWSDELLAATGLTRAHMPRLVESNAPSGVLRAELADAWGVGRDVVVAGGAGDNAASAIGIGATAPGSGFVSMGTSGVLFVVNDRFRPNPASAVHAFCHALPQRWHQMSVMLTAASALRWFCQLSGTTEAALLEEIEALGADELAAAPVFLPYLAGERTPHNDPFATGAFHGLTHETRRAHAGYAVLEGVAFGMADGLAALRAAGTDVTRLSIVGGGARSRFWAQLMADALGVEIVRHADADAGGALGAARLGRMATGAGVDESCPPPPITDRCTPSPQRQDLLARRLAVFRSLYAPLRALPSIRP</sequence>
<dbReference type="PROSITE" id="PS00933">
    <property type="entry name" value="FGGY_KINASES_1"/>
    <property type="match status" value="1"/>
</dbReference>
<dbReference type="SUPFAM" id="SSF53067">
    <property type="entry name" value="Actin-like ATPase domain"/>
    <property type="match status" value="2"/>
</dbReference>
<evidence type="ECO:0000256" key="8">
    <source>
        <dbReference type="HAMAP-Rule" id="MF_02220"/>
    </source>
</evidence>
<dbReference type="RefSeq" id="WP_099860123.1">
    <property type="nucleotide sequence ID" value="NZ_PEOG01000009.1"/>
</dbReference>
<dbReference type="PIRSF" id="PIRSF000538">
    <property type="entry name" value="GlpK"/>
    <property type="match status" value="1"/>
</dbReference>
<comment type="similarity">
    <text evidence="1 8 9">Belongs to the FGGY kinase family.</text>
</comment>
<dbReference type="PANTHER" id="PTHR43095">
    <property type="entry name" value="SUGAR KINASE"/>
    <property type="match status" value="1"/>
</dbReference>
<evidence type="ECO:0000256" key="4">
    <source>
        <dbReference type="ARBA" id="ARBA00022741"/>
    </source>
</evidence>
<evidence type="ECO:0000313" key="12">
    <source>
        <dbReference type="EMBL" id="PIM54509.1"/>
    </source>
</evidence>
<dbReference type="Pfam" id="PF00370">
    <property type="entry name" value="FGGY_N"/>
    <property type="match status" value="1"/>
</dbReference>
<evidence type="ECO:0000256" key="3">
    <source>
        <dbReference type="ARBA" id="ARBA00022679"/>
    </source>
</evidence>
<feature type="binding site" evidence="8">
    <location>
        <begin position="84"/>
        <end position="85"/>
    </location>
    <ligand>
        <name>substrate</name>
    </ligand>
</feature>
<dbReference type="InterPro" id="IPR000577">
    <property type="entry name" value="Carb_kinase_FGGY"/>
</dbReference>
<name>A0A2G9CG78_9BURK</name>
<evidence type="ECO:0000259" key="10">
    <source>
        <dbReference type="Pfam" id="PF00370"/>
    </source>
</evidence>
<keyword evidence="6 8" id="KW-0067">ATP-binding</keyword>
<proteinExistence type="inferred from homology"/>
<dbReference type="AlphaFoldDB" id="A0A2G9CG78"/>
<dbReference type="InterPro" id="IPR018484">
    <property type="entry name" value="FGGY_N"/>
</dbReference>
<dbReference type="Gene3D" id="3.30.420.40">
    <property type="match status" value="2"/>
</dbReference>
<keyword evidence="3 8" id="KW-0808">Transferase</keyword>
<organism evidence="12 13">
    <name type="scientific">Roseateles chitinivorans</name>
    <dbReference type="NCBI Taxonomy" id="2917965"/>
    <lineage>
        <taxon>Bacteria</taxon>
        <taxon>Pseudomonadati</taxon>
        <taxon>Pseudomonadota</taxon>
        <taxon>Betaproteobacteria</taxon>
        <taxon>Burkholderiales</taxon>
        <taxon>Sphaerotilaceae</taxon>
        <taxon>Roseateles</taxon>
    </lineage>
</organism>
<evidence type="ECO:0000256" key="7">
    <source>
        <dbReference type="ARBA" id="ARBA00023277"/>
    </source>
</evidence>
<keyword evidence="4 8" id="KW-0547">Nucleotide-binding</keyword>
<evidence type="ECO:0000313" key="13">
    <source>
        <dbReference type="Proteomes" id="UP000231501"/>
    </source>
</evidence>
<evidence type="ECO:0000256" key="5">
    <source>
        <dbReference type="ARBA" id="ARBA00022777"/>
    </source>
</evidence>
<keyword evidence="5 8" id="KW-0418">Kinase</keyword>
<dbReference type="GO" id="GO:0005524">
    <property type="term" value="F:ATP binding"/>
    <property type="evidence" value="ECO:0007669"/>
    <property type="project" value="UniProtKB-UniRule"/>
</dbReference>
<dbReference type="EC" id="2.7.1.17" evidence="8 9"/>
<evidence type="ECO:0000256" key="1">
    <source>
        <dbReference type="ARBA" id="ARBA00009156"/>
    </source>
</evidence>
<dbReference type="GO" id="GO:0042732">
    <property type="term" value="P:D-xylose metabolic process"/>
    <property type="evidence" value="ECO:0007669"/>
    <property type="project" value="UniProtKB-KW"/>
</dbReference>
<dbReference type="Pfam" id="PF02782">
    <property type="entry name" value="FGGY_C"/>
    <property type="match status" value="1"/>
</dbReference>